<protein>
    <submittedName>
        <fullName evidence="2">Uncharacterized protein</fullName>
    </submittedName>
</protein>
<evidence type="ECO:0000313" key="2">
    <source>
        <dbReference type="EMBL" id="GJT08592.1"/>
    </source>
</evidence>
<feature type="compositionally biased region" description="Acidic residues" evidence="1">
    <location>
        <begin position="18"/>
        <end position="30"/>
    </location>
</feature>
<sequence length="133" mass="13841">MIHNDLKGYSGGGVVDLTGDEDPTNDDGDNDMGGKISSGRKKSRESNSGDGGNTRDGGKTVGGAIGAHGGRIGDLLLVALYACMTFIYGSSWKGEMASEAKRSLDKSSKDSEEVFPSEAGNSPVKPGYSQEYL</sequence>
<proteinExistence type="predicted"/>
<dbReference type="EMBL" id="BQNB010012842">
    <property type="protein sequence ID" value="GJT08592.1"/>
    <property type="molecule type" value="Genomic_DNA"/>
</dbReference>
<reference evidence="2" key="1">
    <citation type="journal article" date="2022" name="Int. J. Mol. Sci.">
        <title>Draft Genome of Tanacetum Coccineum: Genomic Comparison of Closely Related Tanacetum-Family Plants.</title>
        <authorList>
            <person name="Yamashiro T."/>
            <person name="Shiraishi A."/>
            <person name="Nakayama K."/>
            <person name="Satake H."/>
        </authorList>
    </citation>
    <scope>NUCLEOTIDE SEQUENCE</scope>
</reference>
<dbReference type="Proteomes" id="UP001151760">
    <property type="component" value="Unassembled WGS sequence"/>
</dbReference>
<feature type="region of interest" description="Disordered" evidence="1">
    <location>
        <begin position="98"/>
        <end position="133"/>
    </location>
</feature>
<accession>A0ABQ5B4J5</accession>
<reference evidence="2" key="2">
    <citation type="submission" date="2022-01" db="EMBL/GenBank/DDBJ databases">
        <authorList>
            <person name="Yamashiro T."/>
            <person name="Shiraishi A."/>
            <person name="Satake H."/>
            <person name="Nakayama K."/>
        </authorList>
    </citation>
    <scope>NUCLEOTIDE SEQUENCE</scope>
</reference>
<name>A0ABQ5B4J5_9ASTR</name>
<comment type="caution">
    <text evidence="2">The sequence shown here is derived from an EMBL/GenBank/DDBJ whole genome shotgun (WGS) entry which is preliminary data.</text>
</comment>
<feature type="region of interest" description="Disordered" evidence="1">
    <location>
        <begin position="1"/>
        <end position="64"/>
    </location>
</feature>
<keyword evidence="3" id="KW-1185">Reference proteome</keyword>
<organism evidence="2 3">
    <name type="scientific">Tanacetum coccineum</name>
    <dbReference type="NCBI Taxonomy" id="301880"/>
    <lineage>
        <taxon>Eukaryota</taxon>
        <taxon>Viridiplantae</taxon>
        <taxon>Streptophyta</taxon>
        <taxon>Embryophyta</taxon>
        <taxon>Tracheophyta</taxon>
        <taxon>Spermatophyta</taxon>
        <taxon>Magnoliopsida</taxon>
        <taxon>eudicotyledons</taxon>
        <taxon>Gunneridae</taxon>
        <taxon>Pentapetalae</taxon>
        <taxon>asterids</taxon>
        <taxon>campanulids</taxon>
        <taxon>Asterales</taxon>
        <taxon>Asteraceae</taxon>
        <taxon>Asteroideae</taxon>
        <taxon>Anthemideae</taxon>
        <taxon>Anthemidinae</taxon>
        <taxon>Tanacetum</taxon>
    </lineage>
</organism>
<feature type="compositionally biased region" description="Gly residues" evidence="1">
    <location>
        <begin position="49"/>
        <end position="64"/>
    </location>
</feature>
<evidence type="ECO:0000256" key="1">
    <source>
        <dbReference type="SAM" id="MobiDB-lite"/>
    </source>
</evidence>
<feature type="compositionally biased region" description="Basic and acidic residues" evidence="1">
    <location>
        <begin position="98"/>
        <end position="112"/>
    </location>
</feature>
<gene>
    <name evidence="2" type="ORF">Tco_0843054</name>
</gene>
<evidence type="ECO:0000313" key="3">
    <source>
        <dbReference type="Proteomes" id="UP001151760"/>
    </source>
</evidence>